<evidence type="ECO:0000256" key="2">
    <source>
        <dbReference type="SAM" id="MobiDB-lite"/>
    </source>
</evidence>
<proteinExistence type="predicted"/>
<dbReference type="OrthoDB" id="60433at2759"/>
<keyword evidence="1" id="KW-0040">ANK repeat</keyword>
<dbReference type="Pfam" id="PF15487">
    <property type="entry name" value="FAM220"/>
    <property type="match status" value="1"/>
</dbReference>
<protein>
    <recommendedName>
        <fullName evidence="3">SIPAR domain-containing protein</fullName>
    </recommendedName>
</protein>
<evidence type="ECO:0000256" key="1">
    <source>
        <dbReference type="PROSITE-ProRule" id="PRU00023"/>
    </source>
</evidence>
<dbReference type="InterPro" id="IPR002110">
    <property type="entry name" value="Ankyrin_rpt"/>
</dbReference>
<dbReference type="EMBL" id="MRZV01000190">
    <property type="protein sequence ID" value="PIK56031.1"/>
    <property type="molecule type" value="Genomic_DNA"/>
</dbReference>
<name>A0A2G8L6Y8_STIJA</name>
<feature type="compositionally biased region" description="Low complexity" evidence="2">
    <location>
        <begin position="14"/>
        <end position="27"/>
    </location>
</feature>
<feature type="domain" description="SIPAR" evidence="3">
    <location>
        <begin position="7"/>
        <end position="186"/>
    </location>
</feature>
<evidence type="ECO:0000259" key="3">
    <source>
        <dbReference type="Pfam" id="PF15487"/>
    </source>
</evidence>
<keyword evidence="5" id="KW-1185">Reference proteome</keyword>
<dbReference type="InterPro" id="IPR029155">
    <property type="entry name" value="SIPAR"/>
</dbReference>
<feature type="region of interest" description="Disordered" evidence="2">
    <location>
        <begin position="207"/>
        <end position="226"/>
    </location>
</feature>
<reference evidence="4 5" key="1">
    <citation type="journal article" date="2017" name="PLoS Biol.">
        <title>The sea cucumber genome provides insights into morphological evolution and visceral regeneration.</title>
        <authorList>
            <person name="Zhang X."/>
            <person name="Sun L."/>
            <person name="Yuan J."/>
            <person name="Sun Y."/>
            <person name="Gao Y."/>
            <person name="Zhang L."/>
            <person name="Li S."/>
            <person name="Dai H."/>
            <person name="Hamel J.F."/>
            <person name="Liu C."/>
            <person name="Yu Y."/>
            <person name="Liu S."/>
            <person name="Lin W."/>
            <person name="Guo K."/>
            <person name="Jin S."/>
            <person name="Xu P."/>
            <person name="Storey K.B."/>
            <person name="Huan P."/>
            <person name="Zhang T."/>
            <person name="Zhou Y."/>
            <person name="Zhang J."/>
            <person name="Lin C."/>
            <person name="Li X."/>
            <person name="Xing L."/>
            <person name="Huo D."/>
            <person name="Sun M."/>
            <person name="Wang L."/>
            <person name="Mercier A."/>
            <person name="Li F."/>
            <person name="Yang H."/>
            <person name="Xiang J."/>
        </authorList>
    </citation>
    <scope>NUCLEOTIDE SEQUENCE [LARGE SCALE GENOMIC DNA]</scope>
    <source>
        <strain evidence="4">Shaxun</strain>
        <tissue evidence="4">Muscle</tissue>
    </source>
</reference>
<dbReference type="Proteomes" id="UP000230750">
    <property type="component" value="Unassembled WGS sequence"/>
</dbReference>
<dbReference type="SUPFAM" id="SSF48403">
    <property type="entry name" value="Ankyrin repeat"/>
    <property type="match status" value="1"/>
</dbReference>
<sequence length="354" mass="39500">MEFGKQKSCLPPVRSSSQRPSSGDSQSLANERQGFYDDVLKYLDEESVSSWLHQANQSVTELTHWCQQGENFVGFCHFWLTEFSLDEQLALVKLEIGVLLDEIGFALRNAISSGKIREADVKTLFSSLLPEYPGKLCSPRGQYVFLNILNTLSSGKTEGYKKLLTNVKLHTRQSDIAQRALSIRAYIVINLWKNVTQFYVNVKSVTQTEEKAKDTRPQTPGKENTHLDNDRIFQAVRRGNVRVLHYMLSNSCGSPSTKDGRGQSLALAAVLNNQARILKYLLTKHSENLSLDEPCDSGNTPLHVAANLNHTECLQLLLQAGSVNVNEKNLQCEGATPLHLAVMQGIKLQHSLST</sequence>
<organism evidence="4 5">
    <name type="scientific">Stichopus japonicus</name>
    <name type="common">Sea cucumber</name>
    <dbReference type="NCBI Taxonomy" id="307972"/>
    <lineage>
        <taxon>Eukaryota</taxon>
        <taxon>Metazoa</taxon>
        <taxon>Echinodermata</taxon>
        <taxon>Eleutherozoa</taxon>
        <taxon>Echinozoa</taxon>
        <taxon>Holothuroidea</taxon>
        <taxon>Aspidochirotacea</taxon>
        <taxon>Aspidochirotida</taxon>
        <taxon>Stichopodidae</taxon>
        <taxon>Apostichopus</taxon>
    </lineage>
</organism>
<dbReference type="SMART" id="SM00248">
    <property type="entry name" value="ANK"/>
    <property type="match status" value="3"/>
</dbReference>
<evidence type="ECO:0000313" key="4">
    <source>
        <dbReference type="EMBL" id="PIK56031.1"/>
    </source>
</evidence>
<dbReference type="Gene3D" id="1.25.40.20">
    <property type="entry name" value="Ankyrin repeat-containing domain"/>
    <property type="match status" value="1"/>
</dbReference>
<feature type="repeat" description="ANK" evidence="1">
    <location>
        <begin position="297"/>
        <end position="322"/>
    </location>
</feature>
<dbReference type="InterPro" id="IPR036770">
    <property type="entry name" value="Ankyrin_rpt-contain_sf"/>
</dbReference>
<comment type="caution">
    <text evidence="4">The sequence shown here is derived from an EMBL/GenBank/DDBJ whole genome shotgun (WGS) entry which is preliminary data.</text>
</comment>
<accession>A0A2G8L6Y8</accession>
<evidence type="ECO:0000313" key="5">
    <source>
        <dbReference type="Proteomes" id="UP000230750"/>
    </source>
</evidence>
<dbReference type="PANTHER" id="PTHR31980">
    <property type="entry name" value="PROTEIN FAM220A"/>
    <property type="match status" value="1"/>
</dbReference>
<gene>
    <name evidence="4" type="ORF">BSL78_07056</name>
</gene>
<feature type="region of interest" description="Disordered" evidence="2">
    <location>
        <begin position="1"/>
        <end position="29"/>
    </location>
</feature>
<dbReference type="InterPro" id="IPR040355">
    <property type="entry name" value="FAM220A"/>
</dbReference>
<dbReference type="Pfam" id="PF12796">
    <property type="entry name" value="Ank_2"/>
    <property type="match status" value="1"/>
</dbReference>
<dbReference type="PROSITE" id="PS50297">
    <property type="entry name" value="ANK_REP_REGION"/>
    <property type="match status" value="1"/>
</dbReference>
<dbReference type="PANTHER" id="PTHR31980:SF1">
    <property type="entry name" value="PROTEIN FAM220A"/>
    <property type="match status" value="1"/>
</dbReference>
<dbReference type="PROSITE" id="PS50088">
    <property type="entry name" value="ANK_REPEAT"/>
    <property type="match status" value="1"/>
</dbReference>
<dbReference type="AlphaFoldDB" id="A0A2G8L6Y8"/>